<dbReference type="RefSeq" id="WP_058624746.1">
    <property type="nucleotide sequence ID" value="NZ_LDRT01000115.1"/>
</dbReference>
<dbReference type="Pfam" id="PF13343">
    <property type="entry name" value="SBP_bac_6"/>
    <property type="match status" value="1"/>
</dbReference>
<keyword evidence="1 3" id="KW-0732">Signal</keyword>
<accession>A0A147EUJ0</accession>
<dbReference type="Proteomes" id="UP000075025">
    <property type="component" value="Unassembled WGS sequence"/>
</dbReference>
<feature type="signal peptide" evidence="3">
    <location>
        <begin position="1"/>
        <end position="36"/>
    </location>
</feature>
<evidence type="ECO:0000256" key="3">
    <source>
        <dbReference type="SAM" id="SignalP"/>
    </source>
</evidence>
<dbReference type="AlphaFoldDB" id="A0A147EUJ0"/>
<dbReference type="SUPFAM" id="SSF53850">
    <property type="entry name" value="Periplasmic binding protein-like II"/>
    <property type="match status" value="1"/>
</dbReference>
<evidence type="ECO:0000256" key="1">
    <source>
        <dbReference type="ARBA" id="ARBA00022729"/>
    </source>
</evidence>
<dbReference type="GO" id="GO:0015888">
    <property type="term" value="P:thiamine transport"/>
    <property type="evidence" value="ECO:0007669"/>
    <property type="project" value="TreeGrafter"/>
</dbReference>
<dbReference type="GO" id="GO:0030976">
    <property type="term" value="F:thiamine pyrophosphate binding"/>
    <property type="evidence" value="ECO:0007669"/>
    <property type="project" value="TreeGrafter"/>
</dbReference>
<comment type="caution">
    <text evidence="4">The sequence shown here is derived from an EMBL/GenBank/DDBJ whole genome shotgun (WGS) entry which is preliminary data.</text>
</comment>
<dbReference type="EMBL" id="LDRT01000115">
    <property type="protein sequence ID" value="KTR91313.1"/>
    <property type="molecule type" value="Genomic_DNA"/>
</dbReference>
<evidence type="ECO:0000313" key="4">
    <source>
        <dbReference type="EMBL" id="KTR91313.1"/>
    </source>
</evidence>
<sequence>MSRFLPALNRAGRPGRRLARAVVATAAVAVVATALSACSGGSGSDAAAGSMTLEQKQKATSAADFGGMDALVAAANAEGKLNVITLPPSWANYGKIIAGFQAKYPEIQIDSQNPNGSSADEVAAAQSQKGQDTAPDVFDIGTAVLSQNLDLVTPYKVSNWGDIPDDFKDPNGSWYYDYTGLMSIGYDSSVITTPPTSVSDLLKPEYQGKVAIKGDPTQANEAASAVYWAALQSGGTADDITPGVDFFSKLKKSGNMLSVLPTQATVASGETPVVIQWSYNNLAWGPDGGSSGNPNWKTVVLPGVALGSYYNQAINVDAPHPAAARLWEEYLYSPEVQNLYLASGAYPSTLQAMMANGTVDQSVLKAVGEPPKNFVQLTKDQAAAAAQVLAAQWSAAIG</sequence>
<protein>
    <submittedName>
        <fullName evidence="4">ABC transporter substrate-binding protein</fullName>
    </submittedName>
</protein>
<evidence type="ECO:0000256" key="2">
    <source>
        <dbReference type="SAM" id="MobiDB-lite"/>
    </source>
</evidence>
<evidence type="ECO:0000313" key="5">
    <source>
        <dbReference type="Proteomes" id="UP000075025"/>
    </source>
</evidence>
<dbReference type="PANTHER" id="PTHR30006:SF2">
    <property type="entry name" value="ABC TRANSPORTER SUBSTRATE-BINDING PROTEIN"/>
    <property type="match status" value="1"/>
</dbReference>
<dbReference type="GO" id="GO:0030975">
    <property type="term" value="F:thiamine binding"/>
    <property type="evidence" value="ECO:0007669"/>
    <property type="project" value="TreeGrafter"/>
</dbReference>
<gene>
    <name evidence="4" type="ORF">NS220_14595</name>
</gene>
<feature type="compositionally biased region" description="Polar residues" evidence="2">
    <location>
        <begin position="109"/>
        <end position="118"/>
    </location>
</feature>
<organism evidence="4 5">
    <name type="scientific">Microbacterium testaceum</name>
    <name type="common">Aureobacterium testaceum</name>
    <name type="synonym">Brevibacterium testaceum</name>
    <dbReference type="NCBI Taxonomy" id="2033"/>
    <lineage>
        <taxon>Bacteria</taxon>
        <taxon>Bacillati</taxon>
        <taxon>Actinomycetota</taxon>
        <taxon>Actinomycetes</taxon>
        <taxon>Micrococcales</taxon>
        <taxon>Microbacteriaceae</taxon>
        <taxon>Microbacterium</taxon>
    </lineage>
</organism>
<dbReference type="PANTHER" id="PTHR30006">
    <property type="entry name" value="THIAMINE-BINDING PERIPLASMIC PROTEIN-RELATED"/>
    <property type="match status" value="1"/>
</dbReference>
<reference evidence="4 5" key="1">
    <citation type="journal article" date="2016" name="Front. Microbiol.">
        <title>Genomic Resource of Rice Seed Associated Bacteria.</title>
        <authorList>
            <person name="Midha S."/>
            <person name="Bansal K."/>
            <person name="Sharma S."/>
            <person name="Kumar N."/>
            <person name="Patil P.P."/>
            <person name="Chaudhry V."/>
            <person name="Patil P.B."/>
        </authorList>
    </citation>
    <scope>NUCLEOTIDE SEQUENCE [LARGE SCALE GENOMIC DNA]</scope>
    <source>
        <strain evidence="4 5">NS220</strain>
    </source>
</reference>
<proteinExistence type="predicted"/>
<dbReference type="Gene3D" id="3.40.190.10">
    <property type="entry name" value="Periplasmic binding protein-like II"/>
    <property type="match status" value="2"/>
</dbReference>
<feature type="region of interest" description="Disordered" evidence="2">
    <location>
        <begin position="109"/>
        <end position="132"/>
    </location>
</feature>
<dbReference type="PATRIC" id="fig|2033.6.peg.346"/>
<dbReference type="GO" id="GO:0030288">
    <property type="term" value="C:outer membrane-bounded periplasmic space"/>
    <property type="evidence" value="ECO:0007669"/>
    <property type="project" value="TreeGrafter"/>
</dbReference>
<feature type="chain" id="PRO_5038641572" evidence="3">
    <location>
        <begin position="37"/>
        <end position="398"/>
    </location>
</feature>
<name>A0A147EUJ0_MICTE</name>
<dbReference type="OrthoDB" id="366726at2"/>